<evidence type="ECO:0000313" key="1">
    <source>
        <dbReference type="EMBL" id="QTV05845.1"/>
    </source>
</evidence>
<dbReference type="RefSeq" id="WP_230476488.1">
    <property type="nucleotide sequence ID" value="NZ_CP072842.1"/>
</dbReference>
<protein>
    <submittedName>
        <fullName evidence="1">Uncharacterized protein</fullName>
    </submittedName>
</protein>
<proteinExistence type="predicted"/>
<dbReference type="EMBL" id="CP072842">
    <property type="protein sequence ID" value="QTV05845.1"/>
    <property type="molecule type" value="Genomic_DNA"/>
</dbReference>
<evidence type="ECO:0000313" key="2">
    <source>
        <dbReference type="Proteomes" id="UP000672011"/>
    </source>
</evidence>
<reference evidence="1 2" key="1">
    <citation type="journal article" date="2021" name="Int. J. Syst. Evol. Microbiol.">
        <title>Faecalibacter bovis sp. nov., isolated from cow faeces.</title>
        <authorList>
            <person name="Li F."/>
            <person name="Zhao W."/>
            <person name="Hong Q."/>
            <person name="Shao Q."/>
            <person name="Song J."/>
            <person name="Yang S."/>
        </authorList>
    </citation>
    <scope>NUCLEOTIDE SEQUENCE [LARGE SCALE GENOMIC DNA]</scope>
    <source>
        <strain evidence="1 2">ZY171143</strain>
    </source>
</reference>
<sequence>MKITEEDIKNCLDKMEKENLIYLNKNKNFNYSEFQIFAANIFNQNI</sequence>
<dbReference type="Proteomes" id="UP000672011">
    <property type="component" value="Chromosome"/>
</dbReference>
<organism evidence="1 2">
    <name type="scientific">Faecalibacter bovis</name>
    <dbReference type="NCBI Taxonomy" id="2898187"/>
    <lineage>
        <taxon>Bacteria</taxon>
        <taxon>Pseudomonadati</taxon>
        <taxon>Bacteroidota</taxon>
        <taxon>Flavobacteriia</taxon>
        <taxon>Flavobacteriales</taxon>
        <taxon>Weeksellaceae</taxon>
        <taxon>Faecalibacter</taxon>
    </lineage>
</organism>
<name>A0ABX7XD77_9FLAO</name>
<gene>
    <name evidence="1" type="ORF">J9309_00385</name>
</gene>
<reference evidence="2" key="2">
    <citation type="submission" date="2021-04" db="EMBL/GenBank/DDBJ databases">
        <title>Taxonomy of Flavobacteriaceae bacterium ZY171143.</title>
        <authorList>
            <person name="Li F."/>
        </authorList>
    </citation>
    <scope>NUCLEOTIDE SEQUENCE [LARGE SCALE GENOMIC DNA]</scope>
    <source>
        <strain evidence="2">ZY171143</strain>
    </source>
</reference>
<keyword evidence="2" id="KW-1185">Reference proteome</keyword>
<accession>A0ABX7XD77</accession>